<dbReference type="CDD" id="cd05392">
    <property type="entry name" value="RasGAP_Neurofibromin_like"/>
    <property type="match status" value="1"/>
</dbReference>
<dbReference type="PANTHER" id="PTHR10194:SF142">
    <property type="entry name" value="NEUROFIBROMIN"/>
    <property type="match status" value="1"/>
</dbReference>
<dbReference type="Pfam" id="PF00616">
    <property type="entry name" value="RasGAP"/>
    <property type="match status" value="1"/>
</dbReference>
<dbReference type="InterPro" id="IPR008936">
    <property type="entry name" value="Rho_GTPase_activation_prot"/>
</dbReference>
<dbReference type="InterPro" id="IPR001936">
    <property type="entry name" value="RasGAP_dom"/>
</dbReference>
<keyword evidence="2" id="KW-0597">Phosphoprotein</keyword>
<dbReference type="SUPFAM" id="SSF48350">
    <property type="entry name" value="GTPase activation domain, GAP"/>
    <property type="match status" value="1"/>
</dbReference>
<dbReference type="OrthoDB" id="28245at2759"/>
<gene>
    <name evidence="5" type="ORF">BP5553_04671</name>
</gene>
<evidence type="ECO:0000313" key="6">
    <source>
        <dbReference type="Proteomes" id="UP000254866"/>
    </source>
</evidence>
<evidence type="ECO:0000256" key="1">
    <source>
        <dbReference type="ARBA" id="ARBA00022468"/>
    </source>
</evidence>
<dbReference type="InterPro" id="IPR039360">
    <property type="entry name" value="Ras_GTPase"/>
</dbReference>
<proteinExistence type="predicted"/>
<protein>
    <submittedName>
        <fullName evidence="5">GTPase activation, GAP</fullName>
    </submittedName>
</protein>
<evidence type="ECO:0000313" key="5">
    <source>
        <dbReference type="EMBL" id="RDL37238.1"/>
    </source>
</evidence>
<dbReference type="PROSITE" id="PS00509">
    <property type="entry name" value="RAS_GTPASE_ACTIV_1"/>
    <property type="match status" value="1"/>
</dbReference>
<dbReference type="SMART" id="SM00323">
    <property type="entry name" value="RasGAP"/>
    <property type="match status" value="1"/>
</dbReference>
<keyword evidence="1" id="KW-0343">GTPase activation</keyword>
<dbReference type="GeneID" id="43597520"/>
<name>A0A370TNZ5_9HELO</name>
<dbReference type="InterPro" id="IPR036865">
    <property type="entry name" value="CRAL-TRIO_dom_sf"/>
</dbReference>
<dbReference type="Proteomes" id="UP000254866">
    <property type="component" value="Unassembled WGS sequence"/>
</dbReference>
<dbReference type="InterPro" id="IPR023152">
    <property type="entry name" value="RasGAP_CS"/>
</dbReference>
<dbReference type="RefSeq" id="XP_031869894.1">
    <property type="nucleotide sequence ID" value="XM_032013294.1"/>
</dbReference>
<dbReference type="InterPro" id="IPR016024">
    <property type="entry name" value="ARM-type_fold"/>
</dbReference>
<dbReference type="SUPFAM" id="SSF48371">
    <property type="entry name" value="ARM repeat"/>
    <property type="match status" value="2"/>
</dbReference>
<feature type="region of interest" description="Disordered" evidence="3">
    <location>
        <begin position="109"/>
        <end position="149"/>
    </location>
</feature>
<dbReference type="STRING" id="2656787.A0A370TNZ5"/>
<dbReference type="EMBL" id="NPIC01000003">
    <property type="protein sequence ID" value="RDL37238.1"/>
    <property type="molecule type" value="Genomic_DNA"/>
</dbReference>
<dbReference type="InterPro" id="IPR001251">
    <property type="entry name" value="CRAL-TRIO_dom"/>
</dbReference>
<feature type="domain" description="Ras-GAP" evidence="4">
    <location>
        <begin position="1234"/>
        <end position="1427"/>
    </location>
</feature>
<dbReference type="Gene3D" id="2.30.29.30">
    <property type="entry name" value="Pleckstrin-homology domain (PH domain)/Phosphotyrosine-binding domain (PTB)"/>
    <property type="match status" value="1"/>
</dbReference>
<dbReference type="InterPro" id="IPR054071">
    <property type="entry name" value="PH_NF1"/>
</dbReference>
<organism evidence="5 6">
    <name type="scientific">Venustampulla echinocandica</name>
    <dbReference type="NCBI Taxonomy" id="2656787"/>
    <lineage>
        <taxon>Eukaryota</taxon>
        <taxon>Fungi</taxon>
        <taxon>Dikarya</taxon>
        <taxon>Ascomycota</taxon>
        <taxon>Pezizomycotina</taxon>
        <taxon>Leotiomycetes</taxon>
        <taxon>Helotiales</taxon>
        <taxon>Pleuroascaceae</taxon>
        <taxon>Venustampulla</taxon>
    </lineage>
</organism>
<dbReference type="Gene3D" id="3.40.525.10">
    <property type="entry name" value="CRAL-TRIO lipid binding domain"/>
    <property type="match status" value="1"/>
</dbReference>
<dbReference type="Gene3D" id="1.10.506.10">
    <property type="entry name" value="GTPase Activation - p120gap, domain 1"/>
    <property type="match status" value="2"/>
</dbReference>
<dbReference type="Pfam" id="PF21877">
    <property type="entry name" value="PH_NF1"/>
    <property type="match status" value="1"/>
</dbReference>
<dbReference type="PROSITE" id="PS50018">
    <property type="entry name" value="RAS_GTPASE_ACTIV_2"/>
    <property type="match status" value="1"/>
</dbReference>
<sequence>MNGDSGLVVTLVDRLATRLPHRTGSPSHEFARDEVVVLTRSTLVGVSGSCIGTIIEALVQLLEELRRTYKGIHSHPIHVVQSELYILELLSDCCAAHWDSVNAAPSVVHVEDDESSDSEDSEAERTTKRTLSPEVRGKKRRASRNTLLARGHPPAPLSDDLVRRILDAVKLFSKPVSDTYVLPASTILDDSFRRLNNCDILEEEEDTASSNARLSGTEVSQLILEKSDAVEAYTRVIVEYISCSNWTRVLDYIRAFLIQPQPLRPVVNGTALPSHSADDDRGALIVIRFISCLWVDSRKLSVVIQELCGNFLHLRKSFQTTIAIVTPQLITRWLERNPQEFIDLHSAHKRLDGGAETLFDMTNTMFDGGRRKALLYPFQTSLLLLLPDVFEVASHMRDAKSSSISKKVSFLELLRKAVRNRNETAIYCLTSVLRVARHFSLDSDAAILSYALDVQEEVRDAVFRKHIATDSPNIDNTLMSAAFVSLAHLNFDYCVDNLAPLCLTPNSPTNLKLSLISACSHFARQSNADEYRPLFAKIAEFTRVQLRGQSSRPRDSYPDEQYTLQKAGEISGSTSMIYNILVFLDASPLTLLVGAVNEPLDWNQFLETSLNSFVGYLVADDDRIRQLTSSVARKIMTGGASLAWKQVQSTDMNAFKRNFWKSTSVVLMAVSDKLISMADDGKGTLRFIHDYLESRLALLKTIRELTDLDEEIPERAAACVKLETAFLVSLCSTDISTCQLVTKCISLFCEETGLVDEATESAKPLTHTLRNLEIYVEISSRDFRFTGLVAFQKRVRGLLRKMHYPTAGMLAAWETVFNFWLKVSKHIFSRPMDMLEERPLVEWRNYSGFLASLGGACISNQALTPEESNLAGLKWIDRISPENYDETLLTQYMRQSVQLLASNNVRIREATRETLSTELSSALYLPLFETLEAELGVLFDSPRTNTSLSIEARVIFAEQASALLKSIVERLGGPAEVGVSLSIDIGALTLNFAKFLDELAETASILRVKIKICQLCETVTQKKELLNLRHDVRIRNQLLEVIFSWIARPGTPKETIHATGTRVDELLRLQRDLDRASLKALADLTYRLPLQPAEGQTDADTSDLKSQMFHTYFNRFLSLLNYESTETTRNELRVSTFGSEETVGFSELAITALSNLLSANIDVGLKHSLGIGYHEDLDIRTAFVKVLCNILIQGAEFNNLSDTAVNEKYDELLELLINDMPLTIALCDACPSTEVDEMTISLLNIFDSRGLGFVLLEGLIEHEVKGTENEAELLRRNCVATKMLSVYAKWKGSTYIKATLQKVLERLVLTSKDLDLELDPARTTSAEELQKNALQLRVVAKVFIDDICNSAGHIPVSFRKICSIISTAVMKRFPEAKFTAVGAFIFLRFFCPAIVAPDAEGLISSPPSKEMRRGLLLIAKVVQNLANNVLFGAKEPYMFPLNDFLTQNIYRVTTFLREISVPPNVMEPVAESEAFDFGSCVALHRFLYDHWDHVRQKIVLRERKGAEVSLIDISRGHVPMLEALRKLITNLGPPPMDVSWNRPAISSNSPPSYSRFQHFMLRNAGRNTESLASTRAVYDGGESKDGLPMICIILRNIDTESVDYELLLFGYLKIASRMWHRPFGILIDATCYDGQNEPQDALFRQLDLLTPTELSKQLSRVFVYNMNSAFRKCFRRILRLAAKSEISAFHPKNVDYHLIGSLQDLQTHFHLSQLHLPKETISVVTDTRYVFQPITRLSKTKGKVEVVIKVGSQFVQVTTTKKQEVVPGLRLHATVNDIFRLSAVDEAPTSIQTEDDSAFGLRTENGKIVMYFTSPRKMDVLQAIRGAKSKQGKELRTLKSFERLVRPQDVPGTLLNIAFTNMASSDQVLRLASYNLLSALCRAFKFAADSKFMSTKELCVPLNPSHFIIDISQQLARSEPGLTVDFLNEFFVGWESFPYSQRPLSLAYMAPWLPSLRTNLIPTEPDSDKGREKIAVIFRKIIEVAIADVSLSTTLEQSVWPIICRDEIYTEIFLEEIVRAALSFGIDDERTEILGSIIASLGTITIRGKLLSRLRKALNRTSLRPTRQLPDNTIWGEICVLLRLCLSTSFDSAIQSQLYLPELFHLVTMLANTGSTNVRLMVHRLLVNTIHAMCTGFNLEESKLARLKALLLSLSDPRSDSLFNLSPRDGVSISSLQDSGIPALTATESLATLLSEVSIVAAPSVNVSNAWRARWMSLVASTAFQSNPAIQPRAFTVMGCLARQDVDDDLLYQVLVALRSSIGRFMEENDSEMLIAIITSLTKMMDKLPSASRYGLQLFWLAMSLVRLVPLPLFNCTALFLDAVLNNIATSGGLKDEKMAPVLMQGRFPLEDAALQLDEIYGIHFNVETFHFAVCASLVKGLTDSVTKATAVRVLSTFLEAAGSNNQTGVKGGFELSCMPYIGALISRAMTPQQAKDNLFVASWASVSHYVTSDDMMSLIDQGLVKDKELLLNAAITIVDFRYLEESVQHRGLLWLNRVAVKRPTVVLHLAVPIIRILDDLLLSCQNVATLESAHQLLRTITSNPKFSGGVDTTEMLEDVLDGIGFGGLWRSATFHTKNEHERQCTALTDRLIELIIA</sequence>
<dbReference type="GO" id="GO:0007165">
    <property type="term" value="P:signal transduction"/>
    <property type="evidence" value="ECO:0007669"/>
    <property type="project" value="UniProtKB-ARBA"/>
</dbReference>
<dbReference type="InterPro" id="IPR011993">
    <property type="entry name" value="PH-like_dom_sf"/>
</dbReference>
<comment type="caution">
    <text evidence="5">The sequence shown here is derived from an EMBL/GenBank/DDBJ whole genome shotgun (WGS) entry which is preliminary data.</text>
</comment>
<dbReference type="Pfam" id="PF13716">
    <property type="entry name" value="CRAL_TRIO_2"/>
    <property type="match status" value="1"/>
</dbReference>
<keyword evidence="6" id="KW-1185">Reference proteome</keyword>
<evidence type="ECO:0000259" key="4">
    <source>
        <dbReference type="PROSITE" id="PS50018"/>
    </source>
</evidence>
<feature type="compositionally biased region" description="Acidic residues" evidence="3">
    <location>
        <begin position="111"/>
        <end position="122"/>
    </location>
</feature>
<evidence type="ECO:0000256" key="2">
    <source>
        <dbReference type="ARBA" id="ARBA00022553"/>
    </source>
</evidence>
<reference evidence="5 6" key="1">
    <citation type="journal article" date="2018" name="IMA Fungus">
        <title>IMA Genome-F 9: Draft genome sequence of Annulohypoxylon stygium, Aspergillus mulundensis, Berkeleyomyces basicola (syn. Thielaviopsis basicola), Ceratocystis smalleyi, two Cercospora beticola strains, Coleophoma cylindrospora, Fusarium fracticaudum, Phialophora cf. hyalina, and Morchella septimelata.</title>
        <authorList>
            <person name="Wingfield B.D."/>
            <person name="Bills G.F."/>
            <person name="Dong Y."/>
            <person name="Huang W."/>
            <person name="Nel W.J."/>
            <person name="Swalarsk-Parry B.S."/>
            <person name="Vaghefi N."/>
            <person name="Wilken P.M."/>
            <person name="An Z."/>
            <person name="de Beer Z.W."/>
            <person name="De Vos L."/>
            <person name="Chen L."/>
            <person name="Duong T.A."/>
            <person name="Gao Y."/>
            <person name="Hammerbacher A."/>
            <person name="Kikkert J.R."/>
            <person name="Li Y."/>
            <person name="Li H."/>
            <person name="Li K."/>
            <person name="Li Q."/>
            <person name="Liu X."/>
            <person name="Ma X."/>
            <person name="Naidoo K."/>
            <person name="Pethybridge S.J."/>
            <person name="Sun J."/>
            <person name="Steenkamp E.T."/>
            <person name="van der Nest M.A."/>
            <person name="van Wyk S."/>
            <person name="Wingfield M.J."/>
            <person name="Xiong C."/>
            <person name="Yue Q."/>
            <person name="Zhang X."/>
        </authorList>
    </citation>
    <scope>NUCLEOTIDE SEQUENCE [LARGE SCALE GENOMIC DNA]</scope>
    <source>
        <strain evidence="5 6">BP 5553</strain>
    </source>
</reference>
<dbReference type="PANTHER" id="PTHR10194">
    <property type="entry name" value="RAS GTPASE-ACTIVATING PROTEINS"/>
    <property type="match status" value="1"/>
</dbReference>
<dbReference type="GO" id="GO:0005096">
    <property type="term" value="F:GTPase activator activity"/>
    <property type="evidence" value="ECO:0007669"/>
    <property type="project" value="UniProtKB-KW"/>
</dbReference>
<accession>A0A370TNZ5</accession>
<evidence type="ECO:0000256" key="3">
    <source>
        <dbReference type="SAM" id="MobiDB-lite"/>
    </source>
</evidence>